<proteinExistence type="inferred from homology"/>
<dbReference type="Pfam" id="PF01078">
    <property type="entry name" value="Mg_chelatase"/>
    <property type="match status" value="1"/>
</dbReference>
<dbReference type="GO" id="GO:0005524">
    <property type="term" value="F:ATP binding"/>
    <property type="evidence" value="ECO:0007669"/>
    <property type="project" value="UniProtKB-KW"/>
</dbReference>
<keyword evidence="2" id="KW-0547">Nucleotide-binding</keyword>
<dbReference type="SMART" id="SM00382">
    <property type="entry name" value="AAA"/>
    <property type="match status" value="1"/>
</dbReference>
<dbReference type="PRINTS" id="PR01657">
    <property type="entry name" value="MCMFAMILY"/>
</dbReference>
<sequence length="510" mass="54783">MISSLNSGAVLGIDGYLVEVEVTLSPGLPAISIVGLPDAAVKESSDRVSAAIRNANLELPQQKITINLAPADIKKEGSSFDLPIALGILAANGLILAEALKDTLILGELSLDGRVKAIRGTLSIAAAAKQEGVQRLILPAQNANEASVVEGLQIIPVATLPQALDYLNGQIEIAATPDDTAANLFAESQYEVDFADVKAQHQVKRALEIAAAGGHNVLLIGPPGSGKSMLARRVPTILPTMALDEAIEATKIHSVMGLLSKDKGLLKARPFRTPHHTISDAGLIGGGRYPLPGEVSLAHNGLLFLDELPEFKRNVLEVLRQPLEDGQVSISRAAASVSYPANFILVAAMNPCPCGYKNDAKRECTCTPHDIRKYVSKISGPLLDRIDIHIEVPALNYNELSDEASGEPSESIRKRVEQSRQIQLHRFSKDSIYFNAGMSSRLLKKHCALDANSKNILSLSMDKLGLSARAHDRILKVARTIADLAGSESVMAEHVAEAIQYRSLDREQWF</sequence>
<comment type="similarity">
    <text evidence="1">Belongs to the Mg-chelatase subunits D/I family. ComM subfamily.</text>
</comment>
<dbReference type="InterPro" id="IPR004482">
    <property type="entry name" value="Mg_chelat-rel"/>
</dbReference>
<dbReference type="EMBL" id="CP048620">
    <property type="protein sequence ID" value="QPJ66265.1"/>
    <property type="molecule type" value="Genomic_DNA"/>
</dbReference>
<dbReference type="Gene3D" id="3.30.230.10">
    <property type="match status" value="1"/>
</dbReference>
<dbReference type="InterPro" id="IPR014721">
    <property type="entry name" value="Ribsml_uS5_D2-typ_fold_subgr"/>
</dbReference>
<dbReference type="Gene3D" id="3.40.50.300">
    <property type="entry name" value="P-loop containing nucleotide triphosphate hydrolases"/>
    <property type="match status" value="1"/>
</dbReference>
<dbReference type="KEGG" id="nva:G3M78_13025"/>
<dbReference type="SUPFAM" id="SSF52540">
    <property type="entry name" value="P-loop containing nucleoside triphosphate hydrolases"/>
    <property type="match status" value="1"/>
</dbReference>
<protein>
    <submittedName>
        <fullName evidence="5">YifB family Mg chelatase-like AAA ATPase</fullName>
    </submittedName>
</protein>
<feature type="domain" description="AAA+ ATPase" evidence="4">
    <location>
        <begin position="213"/>
        <end position="396"/>
    </location>
</feature>
<evidence type="ECO:0000259" key="4">
    <source>
        <dbReference type="SMART" id="SM00382"/>
    </source>
</evidence>
<dbReference type="SUPFAM" id="SSF54211">
    <property type="entry name" value="Ribosomal protein S5 domain 2-like"/>
    <property type="match status" value="1"/>
</dbReference>
<dbReference type="Pfam" id="PF13335">
    <property type="entry name" value="Mg_chelatase_C"/>
    <property type="match status" value="1"/>
</dbReference>
<dbReference type="GO" id="GO:0003677">
    <property type="term" value="F:DNA binding"/>
    <property type="evidence" value="ECO:0007669"/>
    <property type="project" value="InterPro"/>
</dbReference>
<dbReference type="InterPro" id="IPR003593">
    <property type="entry name" value="AAA+_ATPase"/>
</dbReference>
<dbReference type="InterPro" id="IPR027417">
    <property type="entry name" value="P-loop_NTPase"/>
</dbReference>
<dbReference type="InterPro" id="IPR000523">
    <property type="entry name" value="Mg_chelatse_chII-like_cat_dom"/>
</dbReference>
<dbReference type="PANTHER" id="PTHR32039:SF7">
    <property type="entry name" value="COMPETENCE PROTEIN COMM"/>
    <property type="match status" value="1"/>
</dbReference>
<dbReference type="InterPro" id="IPR020568">
    <property type="entry name" value="Ribosomal_Su5_D2-typ_SF"/>
</dbReference>
<dbReference type="InterPro" id="IPR001208">
    <property type="entry name" value="MCM_dom"/>
</dbReference>
<organism evidence="5 6">
    <name type="scientific">Candidatus Nitrohelix vancouverensis</name>
    <dbReference type="NCBI Taxonomy" id="2705534"/>
    <lineage>
        <taxon>Bacteria</taxon>
        <taxon>Pseudomonadati</taxon>
        <taxon>Nitrospinota/Tectimicrobiota group</taxon>
        <taxon>Nitrospinota</taxon>
        <taxon>Nitrospinia</taxon>
        <taxon>Nitrospinales</taxon>
        <taxon>Nitrospinaceae</taxon>
        <taxon>Candidatus Nitrohelix</taxon>
    </lineage>
</organism>
<evidence type="ECO:0000313" key="6">
    <source>
        <dbReference type="Proteomes" id="UP000594464"/>
    </source>
</evidence>
<dbReference type="PANTHER" id="PTHR32039">
    <property type="entry name" value="MAGNESIUM-CHELATASE SUBUNIT CHLI"/>
    <property type="match status" value="1"/>
</dbReference>
<evidence type="ECO:0000256" key="1">
    <source>
        <dbReference type="ARBA" id="ARBA00006354"/>
    </source>
</evidence>
<dbReference type="Proteomes" id="UP000594464">
    <property type="component" value="Chromosome"/>
</dbReference>
<dbReference type="InterPro" id="IPR045006">
    <property type="entry name" value="CHLI-like"/>
</dbReference>
<reference evidence="6" key="1">
    <citation type="submission" date="2020-02" db="EMBL/GenBank/DDBJ databases">
        <title>Genomic and physiological characterization of two novel Nitrospinaceae genera.</title>
        <authorList>
            <person name="Mueller A.J."/>
            <person name="Jung M.-Y."/>
            <person name="Strachan C.R."/>
            <person name="Herbold C.W."/>
            <person name="Kirkegaard R.H."/>
            <person name="Daims H."/>
        </authorList>
    </citation>
    <scope>NUCLEOTIDE SEQUENCE [LARGE SCALE GENOMIC DNA]</scope>
</reference>
<dbReference type="Pfam" id="PF13541">
    <property type="entry name" value="ChlI"/>
    <property type="match status" value="1"/>
</dbReference>
<accession>A0A7T0C4C5</accession>
<name>A0A7T0C4C5_9BACT</name>
<dbReference type="NCBIfam" id="TIGR00368">
    <property type="entry name" value="YifB family Mg chelatase-like AAA ATPase"/>
    <property type="match status" value="1"/>
</dbReference>
<evidence type="ECO:0000256" key="2">
    <source>
        <dbReference type="ARBA" id="ARBA00022741"/>
    </source>
</evidence>
<evidence type="ECO:0000313" key="5">
    <source>
        <dbReference type="EMBL" id="QPJ66265.1"/>
    </source>
</evidence>
<evidence type="ECO:0000256" key="3">
    <source>
        <dbReference type="ARBA" id="ARBA00022840"/>
    </source>
</evidence>
<dbReference type="AlphaFoldDB" id="A0A7T0C4C5"/>
<dbReference type="InterPro" id="IPR025158">
    <property type="entry name" value="Mg_chelat-rel_C"/>
</dbReference>
<keyword evidence="3" id="KW-0067">ATP-binding</keyword>
<gene>
    <name evidence="5" type="ORF">G3M78_13025</name>
</gene>